<dbReference type="EC" id="2.4.2.3" evidence="1"/>
<dbReference type="EMBL" id="JAFHBD010000066">
    <property type="protein sequence ID" value="MBN2954530.1"/>
    <property type="molecule type" value="Genomic_DNA"/>
</dbReference>
<dbReference type="GO" id="GO:0006152">
    <property type="term" value="P:purine nucleoside catabolic process"/>
    <property type="evidence" value="ECO:0007669"/>
    <property type="project" value="TreeGrafter"/>
</dbReference>
<proteinExistence type="predicted"/>
<dbReference type="SUPFAM" id="SSF53167">
    <property type="entry name" value="Purine and uridine phosphorylases"/>
    <property type="match status" value="1"/>
</dbReference>
<evidence type="ECO:0000259" key="4">
    <source>
        <dbReference type="Pfam" id="PF01048"/>
    </source>
</evidence>
<organism evidence="5 6">
    <name type="scientific">Fusicatenibacter saccharivorans</name>
    <dbReference type="NCBI Taxonomy" id="1150298"/>
    <lineage>
        <taxon>Bacteria</taxon>
        <taxon>Bacillati</taxon>
        <taxon>Bacillota</taxon>
        <taxon>Clostridia</taxon>
        <taxon>Lachnospirales</taxon>
        <taxon>Lachnospiraceae</taxon>
        <taxon>Fusicatenibacter</taxon>
    </lineage>
</organism>
<reference evidence="5" key="1">
    <citation type="submission" date="2021-02" db="EMBL/GenBank/DDBJ databases">
        <title>Metagenome-assembled genomes from human diarrheal sample B26.</title>
        <authorList>
            <person name="Ateba T.P."/>
            <person name="Alayande K.A."/>
            <person name="Mwanza M."/>
        </authorList>
    </citation>
    <scope>NUCLEOTIDE SEQUENCE</scope>
    <source>
        <strain evidence="5">06WH</strain>
    </source>
</reference>
<name>A0A939CFH0_9FIRM</name>
<dbReference type="CDD" id="cd09007">
    <property type="entry name" value="NP-I_spr0068"/>
    <property type="match status" value="1"/>
</dbReference>
<evidence type="ECO:0000313" key="5">
    <source>
        <dbReference type="EMBL" id="MBN2954530.1"/>
    </source>
</evidence>
<dbReference type="InterPro" id="IPR000845">
    <property type="entry name" value="Nucleoside_phosphorylase_d"/>
</dbReference>
<dbReference type="PANTHER" id="PTHR43691">
    <property type="entry name" value="URIDINE PHOSPHORYLASE"/>
    <property type="match status" value="1"/>
</dbReference>
<evidence type="ECO:0000256" key="2">
    <source>
        <dbReference type="ARBA" id="ARBA00021980"/>
    </source>
</evidence>
<evidence type="ECO:0000256" key="3">
    <source>
        <dbReference type="ARBA" id="ARBA00048447"/>
    </source>
</evidence>
<dbReference type="GO" id="GO:0005829">
    <property type="term" value="C:cytosol"/>
    <property type="evidence" value="ECO:0007669"/>
    <property type="project" value="TreeGrafter"/>
</dbReference>
<dbReference type="PANTHER" id="PTHR43691:SF11">
    <property type="entry name" value="FI09636P-RELATED"/>
    <property type="match status" value="1"/>
</dbReference>
<dbReference type="InterPro" id="IPR035994">
    <property type="entry name" value="Nucleoside_phosphorylase_sf"/>
</dbReference>
<evidence type="ECO:0000313" key="6">
    <source>
        <dbReference type="Proteomes" id="UP000737612"/>
    </source>
</evidence>
<evidence type="ECO:0000256" key="1">
    <source>
        <dbReference type="ARBA" id="ARBA00011888"/>
    </source>
</evidence>
<feature type="domain" description="Nucleoside phosphorylase" evidence="4">
    <location>
        <begin position="58"/>
        <end position="214"/>
    </location>
</feature>
<dbReference type="GO" id="GO:0004731">
    <property type="term" value="F:purine-nucleoside phosphorylase activity"/>
    <property type="evidence" value="ECO:0007669"/>
    <property type="project" value="TreeGrafter"/>
</dbReference>
<comment type="catalytic activity">
    <reaction evidence="3">
        <text>uridine + phosphate = alpha-D-ribose 1-phosphate + uracil</text>
        <dbReference type="Rhea" id="RHEA:24388"/>
        <dbReference type="ChEBI" id="CHEBI:16704"/>
        <dbReference type="ChEBI" id="CHEBI:17568"/>
        <dbReference type="ChEBI" id="CHEBI:43474"/>
        <dbReference type="ChEBI" id="CHEBI:57720"/>
        <dbReference type="EC" id="2.4.2.3"/>
    </reaction>
</comment>
<accession>A0A939CFH0</accession>
<dbReference type="Proteomes" id="UP000737612">
    <property type="component" value="Unassembled WGS sequence"/>
</dbReference>
<dbReference type="Gene3D" id="3.40.50.1580">
    <property type="entry name" value="Nucleoside phosphorylase domain"/>
    <property type="match status" value="1"/>
</dbReference>
<sequence length="249" mass="27924">MIIDSYDINSEPIVKLENFYGEKQHLVKKCMVIFSKVIYEYMLEKFPCRQIAEVRACNGNIPVWTLPYEGETIGFYLTPIGSTLAAGTIAEVNHLTGASTFIMFGSCGSLDKGATDGKFILPTEAYRGEGLSYYFAEPQDYIKIKSTDKLAEFFKGRKLPYVQGRVWTTDSMLRETVNLVRKRKEEGCIAVEMELAGVQAICDFYGFELYDFLVAGDVLIEGNYETDGLSAANHDLDKLFLALQIAKSV</sequence>
<protein>
    <recommendedName>
        <fullName evidence="2">Uridine phosphorylase</fullName>
        <ecNumber evidence="1">2.4.2.3</ecNumber>
    </recommendedName>
</protein>
<dbReference type="Pfam" id="PF01048">
    <property type="entry name" value="PNP_UDP_1"/>
    <property type="match status" value="1"/>
</dbReference>
<gene>
    <name evidence="5" type="ORF">JTJ23_13285</name>
</gene>
<dbReference type="AlphaFoldDB" id="A0A939CFH0"/>
<comment type="caution">
    <text evidence="5">The sequence shown here is derived from an EMBL/GenBank/DDBJ whole genome shotgun (WGS) entry which is preliminary data.</text>
</comment>
<dbReference type="GO" id="GO:0004850">
    <property type="term" value="F:uridine phosphorylase activity"/>
    <property type="evidence" value="ECO:0007669"/>
    <property type="project" value="UniProtKB-EC"/>
</dbReference>